<accession>A0A6H0Y202</accession>
<dbReference type="InterPro" id="IPR005062">
    <property type="entry name" value="SAC3/GANP/THP3_conserved"/>
</dbReference>
<evidence type="ECO:0000256" key="1">
    <source>
        <dbReference type="SAM" id="MobiDB-lite"/>
    </source>
</evidence>
<name>A0A6H0Y202_9PEZI</name>
<reference evidence="3 4" key="1">
    <citation type="journal article" date="2016" name="Sci. Rep.">
        <title>Peltaster fructicola genome reveals evolution from an invasive phytopathogen to an ectophytic parasite.</title>
        <authorList>
            <person name="Xu C."/>
            <person name="Chen H."/>
            <person name="Gleason M.L."/>
            <person name="Xu J.R."/>
            <person name="Liu H."/>
            <person name="Zhang R."/>
            <person name="Sun G."/>
        </authorList>
    </citation>
    <scope>NUCLEOTIDE SEQUENCE [LARGE SCALE GENOMIC DNA]</scope>
    <source>
        <strain evidence="3 4">LNHT1506</strain>
    </source>
</reference>
<dbReference type="InterPro" id="IPR045107">
    <property type="entry name" value="SAC3/GANP/THP3"/>
</dbReference>
<dbReference type="Gene3D" id="1.25.40.990">
    <property type="match status" value="1"/>
</dbReference>
<sequence length="490" mass="55140">MQPAYTSVAARQTLSRPAPEAAPADSQASRWTPEVRAYVRRAFAETVPGVDVSEMQEKLKNLITSAAESGHMTQIDWSTYPLPQQLIIQERMSAMTMQNGAQALPSAMSQIAMAFTDASPLGKRKSSDQENFEHGSGAITPPWKKQATRMTLEDRITGRPKDKKQKKAAEAFRNNTMDTKADALERRKQRFGVVSPNPTPFNISHTNVAPSGPVVGTCQKLEKNYFRLTAAPKPEEVRPVPVLQEMMQLLRKKWKADHNYVYACDQFKSLRQDLTVQHVKTDFTVKVYEAHARIALEMGDLGEYNQCQTQLRALYKRRLPGSHEEFTAYRILYFIYTCNRADMNNALADLTQADKTMEGVQHALKVRAAVASGNYHKFFKLWQDTPKMGAYLLDKCIPRQRLAALAAICRTYKPDVPLSFLIDELAFQDGNEDPDFGARACVQFVCDYGGEDLIQRKDDGEIRFLAGKGAQLFENARKAAFARVDIKGQI</sequence>
<dbReference type="AlphaFoldDB" id="A0A6H0Y202"/>
<evidence type="ECO:0000313" key="3">
    <source>
        <dbReference type="EMBL" id="QIX00899.1"/>
    </source>
</evidence>
<evidence type="ECO:0000313" key="4">
    <source>
        <dbReference type="Proteomes" id="UP000503462"/>
    </source>
</evidence>
<feature type="domain" description="SAC3/GANP/THP3 conserved" evidence="2">
    <location>
        <begin position="224"/>
        <end position="433"/>
    </location>
</feature>
<evidence type="ECO:0000259" key="2">
    <source>
        <dbReference type="Pfam" id="PF03399"/>
    </source>
</evidence>
<dbReference type="GO" id="GO:0005634">
    <property type="term" value="C:nucleus"/>
    <property type="evidence" value="ECO:0007669"/>
    <property type="project" value="TreeGrafter"/>
</dbReference>
<dbReference type="Pfam" id="PF03399">
    <property type="entry name" value="SAC3_GANP"/>
    <property type="match status" value="1"/>
</dbReference>
<protein>
    <recommendedName>
        <fullName evidence="2">SAC3/GANP/THP3 conserved domain-containing protein</fullName>
    </recommendedName>
</protein>
<organism evidence="3 4">
    <name type="scientific">Peltaster fructicola</name>
    <dbReference type="NCBI Taxonomy" id="286661"/>
    <lineage>
        <taxon>Eukaryota</taxon>
        <taxon>Fungi</taxon>
        <taxon>Dikarya</taxon>
        <taxon>Ascomycota</taxon>
        <taxon>Pezizomycotina</taxon>
        <taxon>Dothideomycetes</taxon>
        <taxon>Dothideomycetes incertae sedis</taxon>
        <taxon>Peltaster</taxon>
    </lineage>
</organism>
<feature type="region of interest" description="Disordered" evidence="1">
    <location>
        <begin position="1"/>
        <end position="31"/>
    </location>
</feature>
<dbReference type="OrthoDB" id="199574at2759"/>
<proteinExistence type="predicted"/>
<dbReference type="PANTHER" id="PTHR12436:SF4">
    <property type="entry name" value="LEUKOCYTE RECEPTOR CLUSTER MEMBER 8"/>
    <property type="match status" value="1"/>
</dbReference>
<gene>
    <name evidence="3" type="ORF">AMS68_006416</name>
</gene>
<dbReference type="Proteomes" id="UP000503462">
    <property type="component" value="Chromosome 4"/>
</dbReference>
<dbReference type="EMBL" id="CP051142">
    <property type="protein sequence ID" value="QIX00899.1"/>
    <property type="molecule type" value="Genomic_DNA"/>
</dbReference>
<feature type="region of interest" description="Disordered" evidence="1">
    <location>
        <begin position="120"/>
        <end position="148"/>
    </location>
</feature>
<dbReference type="PANTHER" id="PTHR12436">
    <property type="entry name" value="80 KDA MCM3-ASSOCIATED PROTEIN"/>
    <property type="match status" value="1"/>
</dbReference>
<keyword evidence="4" id="KW-1185">Reference proteome</keyword>